<evidence type="ECO:0000256" key="1">
    <source>
        <dbReference type="SAM" id="Coils"/>
    </source>
</evidence>
<dbReference type="AlphaFoldDB" id="A0AAU7MVA2"/>
<feature type="coiled-coil region" evidence="1">
    <location>
        <begin position="450"/>
        <end position="477"/>
    </location>
</feature>
<dbReference type="EMBL" id="CP157804">
    <property type="protein sequence ID" value="XBQ22230.1"/>
    <property type="molecule type" value="Genomic_DNA"/>
</dbReference>
<gene>
    <name evidence="2" type="ORF">ABNE31_11530</name>
</gene>
<dbReference type="RefSeq" id="WP_349351239.1">
    <property type="nucleotide sequence ID" value="NZ_CP157804.1"/>
</dbReference>
<sequence length="643" mass="73295">MFQPCKQWLFSVFLVLAVILPSLGQDPKTYEGPLQVGDYSGQAVYQYIISDLDTIYNGDFLWQQSNLETLVENEDASFRISGAFDQGIAHGPWQFEFGEYQTNSQSQVVGYEYRVLVSGTQEKGEGRLSEGKPDGNWTYTINQIKDSEIQQILFKSDITYDKGVPQQNFQIENDSSVLVGRFLRDGLAHDEWSYYGTERVEDMEDWFFDDGLLRNIRLTTDQVSKEIQVFDTNAPNYKTIPLHMGYIALLEAVLQEQEVESGIAGILSQNLSYYQKIDKVLRQLGSDGFQMEAKVKVPFYPLDSLQTKTLEQIASDYQVAANLSRTILRNSHLNIVKRTDPEAYFYYNVAQKISTDFLEPLKALVSYQENDIVAYQEIPVMLQRLWPNGKPGTEITVAANEAGALRSFRLPSSEEFGYESNDLLSVAALGTYARMSLEYIKGSLASRLTNEEQLQMLNGLEEELIQLNNLLEREVDSVDGLANDYKNALAHLQQLADSSLTTYADMKNPNEKLTYGKSIKICLMELTDLAQSLKNIPQQQETIKKEYTNAVWNPFMANVMAEQVKKRITESYEEVLIPYFLKATSSLECVNVKALNEQIIQTHKTILGLRNKDTRKLERKLRSEKRPMEVLQLLQVTSTPKNQ</sequence>
<accession>A0AAU7MVA2</accession>
<evidence type="ECO:0000313" key="2">
    <source>
        <dbReference type="EMBL" id="XBQ22230.1"/>
    </source>
</evidence>
<protein>
    <submittedName>
        <fullName evidence="2">Uncharacterized protein</fullName>
    </submittedName>
</protein>
<name>A0AAU7MVA2_9FLAO</name>
<organism evidence="2">
    <name type="scientific">Flagellimonas sp. MMG031</name>
    <dbReference type="NCBI Taxonomy" id="3158549"/>
    <lineage>
        <taxon>Bacteria</taxon>
        <taxon>Pseudomonadati</taxon>
        <taxon>Bacteroidota</taxon>
        <taxon>Flavobacteriia</taxon>
        <taxon>Flavobacteriales</taxon>
        <taxon>Flavobacteriaceae</taxon>
        <taxon>Flagellimonas</taxon>
    </lineage>
</organism>
<proteinExistence type="predicted"/>
<reference evidence="2" key="1">
    <citation type="submission" date="2024-05" db="EMBL/GenBank/DDBJ databases">
        <title>Draft Genome Sequences of Flagellimonas sp. MMG031 and Marinobacter sp. MMG032 Isolated from the dinoflagellate Symbiodinium pilosum.</title>
        <authorList>
            <person name="Shikuma N.J."/>
            <person name="Farrell M.V."/>
        </authorList>
    </citation>
    <scope>NUCLEOTIDE SEQUENCE</scope>
    <source>
        <strain evidence="2">MMG031</strain>
    </source>
</reference>
<keyword evidence="1" id="KW-0175">Coiled coil</keyword>
<dbReference type="KEGG" id="fld:ABNE31_11530"/>